<comment type="subcellular location">
    <subcellularLocation>
        <location evidence="1">Cytoplasm</location>
    </subcellularLocation>
</comment>
<dbReference type="SUPFAM" id="SSF109755">
    <property type="entry name" value="PhoU-like"/>
    <property type="match status" value="1"/>
</dbReference>
<dbReference type="PANTHER" id="PTHR42930">
    <property type="entry name" value="PHOSPHATE-SPECIFIC TRANSPORT SYSTEM ACCESSORY PROTEIN PHOU"/>
    <property type="match status" value="1"/>
</dbReference>
<name>A0ABR5JYQ9_9BACI</name>
<dbReference type="Gene3D" id="1.20.58.220">
    <property type="entry name" value="Phosphate transport system protein phou homolog 2, domain 2"/>
    <property type="match status" value="1"/>
</dbReference>
<dbReference type="RefSeq" id="WP_053582579.1">
    <property type="nucleotide sequence ID" value="NZ_LGRV01000003.1"/>
</dbReference>
<feature type="domain" description="PhoU" evidence="2">
    <location>
        <begin position="121"/>
        <end position="204"/>
    </location>
</feature>
<evidence type="ECO:0000256" key="1">
    <source>
        <dbReference type="PIRNR" id="PIRNR003107"/>
    </source>
</evidence>
<keyword evidence="4" id="KW-1185">Reference proteome</keyword>
<comment type="similarity">
    <text evidence="1">Belongs to the PhoU family.</text>
</comment>
<protein>
    <recommendedName>
        <fullName evidence="1">Phosphate-specific transport system accessory protein PhoU</fullName>
    </recommendedName>
</protein>
<dbReference type="NCBIfam" id="TIGR02135">
    <property type="entry name" value="phoU_full"/>
    <property type="match status" value="1"/>
</dbReference>
<sequence length="217" mass="24873">MIRENFEKNMLELQNKMGEMVEATVVAMEKAFTALEKQDMTIALAVIEEDADIDALENEINQMATWLMAKEQPVSRDLRRILSMIKMSAEIERVADFAVNISKSTIKIGKTDSLLPLTSLVQMKDISMDMLKKALKSFVEEDIVLAKEVCDLDDRVDEKNYQNYKALIDSIQQHPEQAEEIVQLLFINRFVERTADHITNMAESTAYFIKGELFDLN</sequence>
<proteinExistence type="inferred from homology"/>
<comment type="caution">
    <text evidence="3">The sequence shown here is derived from an EMBL/GenBank/DDBJ whole genome shotgun (WGS) entry which is preliminary data.</text>
</comment>
<accession>A0ABR5JYQ9</accession>
<gene>
    <name evidence="3" type="ORF">AEA09_03800</name>
</gene>
<keyword evidence="1" id="KW-0813">Transport</keyword>
<comment type="subunit">
    <text evidence="1">Homodimer.</text>
</comment>
<dbReference type="InterPro" id="IPR038078">
    <property type="entry name" value="PhoU-like_sf"/>
</dbReference>
<reference evidence="4" key="1">
    <citation type="submission" date="2015-07" db="EMBL/GenBank/DDBJ databases">
        <title>Fjat-14205 dsm 2895.</title>
        <authorList>
            <person name="Liu B."/>
            <person name="Wang J."/>
            <person name="Zhu Y."/>
            <person name="Liu G."/>
            <person name="Chen Q."/>
            <person name="Chen Z."/>
            <person name="Lan J."/>
            <person name="Che J."/>
            <person name="Ge C."/>
            <person name="Shi H."/>
            <person name="Pan Z."/>
            <person name="Liu X."/>
        </authorList>
    </citation>
    <scope>NUCLEOTIDE SEQUENCE [LARGE SCALE GENOMIC DNA]</scope>
    <source>
        <strain evidence="4">DSM 25560</strain>
    </source>
</reference>
<comment type="function">
    <text evidence="1">Plays a role in the regulation of phosphate uptake.</text>
</comment>
<dbReference type="InterPro" id="IPR026022">
    <property type="entry name" value="PhoU_dom"/>
</dbReference>
<organism evidence="3 4">
    <name type="scientific">Lysinibacillus contaminans</name>
    <dbReference type="NCBI Taxonomy" id="1293441"/>
    <lineage>
        <taxon>Bacteria</taxon>
        <taxon>Bacillati</taxon>
        <taxon>Bacillota</taxon>
        <taxon>Bacilli</taxon>
        <taxon>Bacillales</taxon>
        <taxon>Bacillaceae</taxon>
        <taxon>Lysinibacillus</taxon>
    </lineage>
</organism>
<dbReference type="PANTHER" id="PTHR42930:SF3">
    <property type="entry name" value="PHOSPHATE-SPECIFIC TRANSPORT SYSTEM ACCESSORY PROTEIN PHOU"/>
    <property type="match status" value="1"/>
</dbReference>
<keyword evidence="1" id="KW-0963">Cytoplasm</keyword>
<keyword evidence="1" id="KW-0592">Phosphate transport</keyword>
<feature type="domain" description="PhoU" evidence="2">
    <location>
        <begin position="19"/>
        <end position="104"/>
    </location>
</feature>
<dbReference type="PIRSF" id="PIRSF003107">
    <property type="entry name" value="PhoU"/>
    <property type="match status" value="1"/>
</dbReference>
<evidence type="ECO:0000259" key="2">
    <source>
        <dbReference type="Pfam" id="PF01895"/>
    </source>
</evidence>
<dbReference type="Proteomes" id="UP000050668">
    <property type="component" value="Unassembled WGS sequence"/>
</dbReference>
<dbReference type="Pfam" id="PF01895">
    <property type="entry name" value="PhoU"/>
    <property type="match status" value="2"/>
</dbReference>
<evidence type="ECO:0000313" key="4">
    <source>
        <dbReference type="Proteomes" id="UP000050668"/>
    </source>
</evidence>
<dbReference type="InterPro" id="IPR028366">
    <property type="entry name" value="PhoU"/>
</dbReference>
<evidence type="ECO:0000313" key="3">
    <source>
        <dbReference type="EMBL" id="KOS67768.1"/>
    </source>
</evidence>
<dbReference type="EMBL" id="LGRV01000003">
    <property type="protein sequence ID" value="KOS67768.1"/>
    <property type="molecule type" value="Genomic_DNA"/>
</dbReference>